<keyword evidence="4 6" id="KW-1133">Transmembrane helix</keyword>
<sequence>MSRFRPGWMPSLVVLVLFPCLLWLGYWQLTRADEKRALTELFETRREAAPVDVDTLLNEADMAYRRVHIQGRFDPTHSLLLDNRTRNGQVGVELLQPFFDEPSSRWLLVNRGWQPWPDRRSRPVFSTPEGLVSLYAWVQVPLGKPLRLQPERIDAGWPRLVTQVEPERLWAQLQRSGLAYELRLEPGPAALQADWPVVSMAPEKHLGYALQWFALAIALLCLFIYLGIHNARENNNDESGPERE</sequence>
<evidence type="ECO:0000256" key="3">
    <source>
        <dbReference type="ARBA" id="ARBA00022692"/>
    </source>
</evidence>
<keyword evidence="5 6" id="KW-0472">Membrane</keyword>
<protein>
    <recommendedName>
        <fullName evidence="6">SURF1-like protein</fullName>
    </recommendedName>
</protein>
<comment type="caution">
    <text evidence="6">Lacks conserved residue(s) required for the propagation of feature annotation.</text>
</comment>
<comment type="caution">
    <text evidence="7">The sequence shown here is derived from an EMBL/GenBank/DDBJ whole genome shotgun (WGS) entry which is preliminary data.</text>
</comment>
<accession>A0A2T5P9M5</accession>
<dbReference type="InterPro" id="IPR002994">
    <property type="entry name" value="Surf1/Shy1"/>
</dbReference>
<evidence type="ECO:0000256" key="5">
    <source>
        <dbReference type="ARBA" id="ARBA00023136"/>
    </source>
</evidence>
<evidence type="ECO:0000313" key="7">
    <source>
        <dbReference type="EMBL" id="PTU74448.1"/>
    </source>
</evidence>
<dbReference type="PROSITE" id="PS50895">
    <property type="entry name" value="SURF1"/>
    <property type="match status" value="1"/>
</dbReference>
<dbReference type="GO" id="GO:0005886">
    <property type="term" value="C:plasma membrane"/>
    <property type="evidence" value="ECO:0007669"/>
    <property type="project" value="UniProtKB-SubCell"/>
</dbReference>
<dbReference type="PANTHER" id="PTHR23427">
    <property type="entry name" value="SURFEIT LOCUS PROTEIN"/>
    <property type="match status" value="1"/>
</dbReference>
<dbReference type="EMBL" id="QASN01000017">
    <property type="protein sequence ID" value="PTU74448.1"/>
    <property type="molecule type" value="Genomic_DNA"/>
</dbReference>
<reference evidence="7 8" key="1">
    <citation type="submission" date="2018-04" db="EMBL/GenBank/DDBJ databases">
        <title>Pseudomonas sp. nov., isolated from mangrove soil.</title>
        <authorList>
            <person name="Chen C."/>
        </authorList>
    </citation>
    <scope>NUCLEOTIDE SEQUENCE [LARGE SCALE GENOMIC DNA]</scope>
    <source>
        <strain evidence="7 8">TC-11</strain>
    </source>
</reference>
<evidence type="ECO:0000256" key="4">
    <source>
        <dbReference type="ARBA" id="ARBA00022989"/>
    </source>
</evidence>
<evidence type="ECO:0000256" key="1">
    <source>
        <dbReference type="ARBA" id="ARBA00004370"/>
    </source>
</evidence>
<evidence type="ECO:0000256" key="6">
    <source>
        <dbReference type="RuleBase" id="RU363076"/>
    </source>
</evidence>
<dbReference type="InterPro" id="IPR045214">
    <property type="entry name" value="Surf1/Surf4"/>
</dbReference>
<dbReference type="CDD" id="cd06662">
    <property type="entry name" value="SURF1"/>
    <property type="match status" value="1"/>
</dbReference>
<keyword evidence="3 6" id="KW-0812">Transmembrane</keyword>
<name>A0A2T5P9M5_9PSED</name>
<evidence type="ECO:0000256" key="2">
    <source>
        <dbReference type="ARBA" id="ARBA00007165"/>
    </source>
</evidence>
<gene>
    <name evidence="7" type="ORF">DBO85_10170</name>
</gene>
<evidence type="ECO:0000313" key="8">
    <source>
        <dbReference type="Proteomes" id="UP000244064"/>
    </source>
</evidence>
<dbReference type="Proteomes" id="UP000244064">
    <property type="component" value="Unassembled WGS sequence"/>
</dbReference>
<dbReference type="PANTHER" id="PTHR23427:SF2">
    <property type="entry name" value="SURFEIT LOCUS PROTEIN 1"/>
    <property type="match status" value="1"/>
</dbReference>
<dbReference type="AlphaFoldDB" id="A0A2T5P9M5"/>
<organism evidence="7 8">
    <name type="scientific">Pseudomonas mangrovi</name>
    <dbReference type="NCBI Taxonomy" id="2161748"/>
    <lineage>
        <taxon>Bacteria</taxon>
        <taxon>Pseudomonadati</taxon>
        <taxon>Pseudomonadota</taxon>
        <taxon>Gammaproteobacteria</taxon>
        <taxon>Pseudomonadales</taxon>
        <taxon>Pseudomonadaceae</taxon>
        <taxon>Pseudomonas</taxon>
    </lineage>
</organism>
<dbReference type="Pfam" id="PF02104">
    <property type="entry name" value="SURF1"/>
    <property type="match status" value="1"/>
</dbReference>
<dbReference type="OrthoDB" id="9789940at2"/>
<comment type="similarity">
    <text evidence="2 6">Belongs to the SURF1 family.</text>
</comment>
<dbReference type="RefSeq" id="WP_108107146.1">
    <property type="nucleotide sequence ID" value="NZ_QASN01000017.1"/>
</dbReference>
<comment type="subcellular location">
    <subcellularLocation>
        <location evidence="6">Cell membrane</location>
        <topology evidence="6">Multi-pass membrane protein</topology>
    </subcellularLocation>
    <subcellularLocation>
        <location evidence="1">Membrane</location>
    </subcellularLocation>
</comment>
<keyword evidence="8" id="KW-1185">Reference proteome</keyword>
<feature type="transmembrane region" description="Helical" evidence="6">
    <location>
        <begin position="209"/>
        <end position="228"/>
    </location>
</feature>
<keyword evidence="6" id="KW-1003">Cell membrane</keyword>
<proteinExistence type="inferred from homology"/>